<dbReference type="Proteomes" id="UP000229756">
    <property type="component" value="Unassembled WGS sequence"/>
</dbReference>
<accession>A0A2M8EKK6</accession>
<dbReference type="EMBL" id="PFSJ01000031">
    <property type="protein sequence ID" value="PJC23282.1"/>
    <property type="molecule type" value="Genomic_DNA"/>
</dbReference>
<gene>
    <name evidence="1" type="ORF">CO058_04215</name>
</gene>
<evidence type="ECO:0000313" key="1">
    <source>
        <dbReference type="EMBL" id="PJC23282.1"/>
    </source>
</evidence>
<sequence>MTSKNIKDKNIIADMLQGMIDKDQKAINKKPVDKEEVKQIMIANRKTVRSIVKEHGLISFSKFGEKASFNAWLLIQHFPKTSIRFMEKYLDMMEKAKGDVNPRNVAYLQDRVNVYKGKPLM</sequence>
<proteinExistence type="predicted"/>
<evidence type="ECO:0000313" key="2">
    <source>
        <dbReference type="Proteomes" id="UP000229756"/>
    </source>
</evidence>
<reference evidence="2" key="1">
    <citation type="submission" date="2017-09" db="EMBL/GenBank/DDBJ databases">
        <title>Depth-based differentiation of microbial function through sediment-hosted aquifers and enrichment of novel symbionts in the deep terrestrial subsurface.</title>
        <authorList>
            <person name="Probst A.J."/>
            <person name="Ladd B."/>
            <person name="Jarett J.K."/>
            <person name="Geller-Mcgrath D.E."/>
            <person name="Sieber C.M.K."/>
            <person name="Emerson J.B."/>
            <person name="Anantharaman K."/>
            <person name="Thomas B.C."/>
            <person name="Malmstrom R."/>
            <person name="Stieglmeier M."/>
            <person name="Klingl A."/>
            <person name="Woyke T."/>
            <person name="Ryan C.M."/>
            <person name="Banfield J.F."/>
        </authorList>
    </citation>
    <scope>NUCLEOTIDE SEQUENCE [LARGE SCALE GENOMIC DNA]</scope>
</reference>
<comment type="caution">
    <text evidence="1">The sequence shown here is derived from an EMBL/GenBank/DDBJ whole genome shotgun (WGS) entry which is preliminary data.</text>
</comment>
<protein>
    <submittedName>
        <fullName evidence="1">Uncharacterized protein</fullName>
    </submittedName>
</protein>
<dbReference type="AlphaFoldDB" id="A0A2M8EKK6"/>
<name>A0A2M8EKK6_UNCKA</name>
<organism evidence="1 2">
    <name type="scientific">candidate division WWE3 bacterium CG_4_9_14_0_2_um_filter_35_11</name>
    <dbReference type="NCBI Taxonomy" id="1975077"/>
    <lineage>
        <taxon>Bacteria</taxon>
        <taxon>Katanobacteria</taxon>
    </lineage>
</organism>